<sequence>MPGAVAACAAGPRDLVSPEEVAAAKYVHGAPYSITLLTMINNRTGGGAHSSIMINAPSQRVIFDPAGSVRHPRIVEREDVLYGVTPQIVDFYERAHARETYHVVIQNKPVPGEVAEQALRLAEAKGAAPQAFCSNYTSSILVQLPGFDSIRPTFFPKKLMEQYGALPGVTERKLFENDADDKQIAIDAFQG</sequence>
<dbReference type="Proteomes" id="UP000036938">
    <property type="component" value="Unassembled WGS sequence"/>
</dbReference>
<dbReference type="EMBL" id="AQQZ01000008">
    <property type="protein sequence ID" value="KNG92711.1"/>
    <property type="molecule type" value="Genomic_DNA"/>
</dbReference>
<organism evidence="1 2">
    <name type="scientific">Pseudaestuariivita atlantica</name>
    <dbReference type="NCBI Taxonomy" id="1317121"/>
    <lineage>
        <taxon>Bacteria</taxon>
        <taxon>Pseudomonadati</taxon>
        <taxon>Pseudomonadota</taxon>
        <taxon>Alphaproteobacteria</taxon>
        <taxon>Rhodobacterales</taxon>
        <taxon>Paracoccaceae</taxon>
        <taxon>Pseudaestuariivita</taxon>
    </lineage>
</organism>
<keyword evidence="1" id="KW-0449">Lipoprotein</keyword>
<dbReference type="AlphaFoldDB" id="A0A0L1JLT3"/>
<name>A0A0L1JLT3_9RHOB</name>
<evidence type="ECO:0000313" key="1">
    <source>
        <dbReference type="EMBL" id="KNG92711.1"/>
    </source>
</evidence>
<accession>A0A0L1JLT3</accession>
<dbReference type="STRING" id="1317121.ATO11_16265"/>
<proteinExistence type="predicted"/>
<comment type="caution">
    <text evidence="1">The sequence shown here is derived from an EMBL/GenBank/DDBJ whole genome shotgun (WGS) entry which is preliminary data.</text>
</comment>
<evidence type="ECO:0000313" key="2">
    <source>
        <dbReference type="Proteomes" id="UP000036938"/>
    </source>
</evidence>
<reference evidence="1 2" key="1">
    <citation type="journal article" date="2015" name="Int. J. Syst. Evol. Microbiol.">
        <title>Aestuariivita atlantica sp. nov., isolated from deep sea sediment of the Atlantic Ocean.</title>
        <authorList>
            <person name="Li G."/>
            <person name="Lai Q."/>
            <person name="Du Y."/>
            <person name="Liu X."/>
            <person name="Sun F."/>
            <person name="Shao Z."/>
        </authorList>
    </citation>
    <scope>NUCLEOTIDE SEQUENCE [LARGE SCALE GENOMIC DNA]</scope>
    <source>
        <strain evidence="1 2">22II-S11-z3</strain>
    </source>
</reference>
<gene>
    <name evidence="1" type="ORF">ATO11_16265</name>
</gene>
<dbReference type="PATRIC" id="fig|1317121.7.peg.3982"/>
<keyword evidence="2" id="KW-1185">Reference proteome</keyword>
<dbReference type="OrthoDB" id="7666390at2"/>
<protein>
    <submittedName>
        <fullName evidence="1">Lipoprotein</fullName>
    </submittedName>
</protein>